<dbReference type="InterPro" id="IPR011335">
    <property type="entry name" value="Restrct_endonuc-II-like"/>
</dbReference>
<proteinExistence type="predicted"/>
<name>A0A2W5UYS6_9BACT</name>
<dbReference type="Gene3D" id="3.40.960.10">
    <property type="entry name" value="VSR Endonuclease"/>
    <property type="match status" value="1"/>
</dbReference>
<dbReference type="EMBL" id="QFQP01000164">
    <property type="protein sequence ID" value="PZR02891.1"/>
    <property type="molecule type" value="Genomic_DNA"/>
</dbReference>
<evidence type="ECO:0000259" key="1">
    <source>
        <dbReference type="Pfam" id="PF13338"/>
    </source>
</evidence>
<evidence type="ECO:0000313" key="2">
    <source>
        <dbReference type="EMBL" id="PZR02891.1"/>
    </source>
</evidence>
<organism evidence="2 3">
    <name type="scientific">Archangium gephyra</name>
    <dbReference type="NCBI Taxonomy" id="48"/>
    <lineage>
        <taxon>Bacteria</taxon>
        <taxon>Pseudomonadati</taxon>
        <taxon>Myxococcota</taxon>
        <taxon>Myxococcia</taxon>
        <taxon>Myxococcales</taxon>
        <taxon>Cystobacterineae</taxon>
        <taxon>Archangiaceae</taxon>
        <taxon>Archangium</taxon>
    </lineage>
</organism>
<evidence type="ECO:0000313" key="3">
    <source>
        <dbReference type="Proteomes" id="UP000249061"/>
    </source>
</evidence>
<comment type="caution">
    <text evidence="2">The sequence shown here is derived from an EMBL/GenBank/DDBJ whole genome shotgun (WGS) entry which is preliminary data.</text>
</comment>
<dbReference type="Proteomes" id="UP000249061">
    <property type="component" value="Unassembled WGS sequence"/>
</dbReference>
<accession>A0A2W5UYS6</accession>
<protein>
    <recommendedName>
        <fullName evidence="1">AbiEi antitoxin N-terminal domain-containing protein</fullName>
    </recommendedName>
</protein>
<gene>
    <name evidence="2" type="ORF">DI536_36735</name>
</gene>
<reference evidence="2 3" key="1">
    <citation type="submission" date="2017-08" db="EMBL/GenBank/DDBJ databases">
        <title>Infants hospitalized years apart are colonized by the same room-sourced microbial strains.</title>
        <authorList>
            <person name="Brooks B."/>
            <person name="Olm M.R."/>
            <person name="Firek B.A."/>
            <person name="Baker R."/>
            <person name="Thomas B.C."/>
            <person name="Morowitz M.J."/>
            <person name="Banfield J.F."/>
        </authorList>
    </citation>
    <scope>NUCLEOTIDE SEQUENCE [LARGE SCALE GENOMIC DNA]</scope>
    <source>
        <strain evidence="2">S2_003_000_R2_14</strain>
    </source>
</reference>
<sequence>MREVDTALMTLAAKQFGLITRTQLLSLGLHGRAIDWRLANGLIIGLHRGIYRVAAHLPSWSQTAMAVCLRHEGAALSHRSAGFVHQLDGLHCPAEIDVLLHGEQRTHLEGVRCHRTDAHFDIVRVRGLPVTNLARTVLDLAGVLEPAAFERALDSAQRQRPNLGPWLGYVMKQLGMRGPPGVARVKELLAVRLGLNDSSLETDVTRALRDAGVTRWKHQYTVHDERGGRIVRADFAWPRHRVVLHADSFNWHRHRQQFDLDRTQRNALRDAGWVELVVTSTALSNDLWIRQLVRLLRDREPQRELPLHKRTG</sequence>
<feature type="domain" description="AbiEi antitoxin N-terminal" evidence="1">
    <location>
        <begin position="8"/>
        <end position="54"/>
    </location>
</feature>
<dbReference type="SUPFAM" id="SSF52980">
    <property type="entry name" value="Restriction endonuclease-like"/>
    <property type="match status" value="1"/>
</dbReference>
<dbReference type="Pfam" id="PF13338">
    <property type="entry name" value="AbiEi_4"/>
    <property type="match status" value="1"/>
</dbReference>
<dbReference type="InterPro" id="IPR025159">
    <property type="entry name" value="AbiEi_N"/>
</dbReference>
<dbReference type="AlphaFoldDB" id="A0A2W5UYS6"/>